<accession>A0ABM5RNM9</accession>
<keyword evidence="5 6" id="KW-0472">Membrane</keyword>
<feature type="transmembrane region" description="Helical" evidence="6">
    <location>
        <begin position="221"/>
        <end position="243"/>
    </location>
</feature>
<proteinExistence type="predicted"/>
<dbReference type="SUPFAM" id="SSF103473">
    <property type="entry name" value="MFS general substrate transporter"/>
    <property type="match status" value="1"/>
</dbReference>
<dbReference type="RefSeq" id="WP_038649572.1">
    <property type="nucleotide sequence ID" value="NZ_CP009454.1"/>
</dbReference>
<dbReference type="CDD" id="cd06173">
    <property type="entry name" value="MFS_MefA_like"/>
    <property type="match status" value="1"/>
</dbReference>
<evidence type="ECO:0000256" key="3">
    <source>
        <dbReference type="ARBA" id="ARBA00022692"/>
    </source>
</evidence>
<organism evidence="7 8">
    <name type="scientific">Pantoea rwandensis</name>
    <dbReference type="NCBI Taxonomy" id="1076550"/>
    <lineage>
        <taxon>Bacteria</taxon>
        <taxon>Pseudomonadati</taxon>
        <taxon>Pseudomonadota</taxon>
        <taxon>Gammaproteobacteria</taxon>
        <taxon>Enterobacterales</taxon>
        <taxon>Erwiniaceae</taxon>
        <taxon>Pantoea</taxon>
    </lineage>
</organism>
<keyword evidence="4 6" id="KW-1133">Transmembrane helix</keyword>
<feature type="transmembrane region" description="Helical" evidence="6">
    <location>
        <begin position="363"/>
        <end position="392"/>
    </location>
</feature>
<feature type="transmembrane region" description="Helical" evidence="6">
    <location>
        <begin position="287"/>
        <end position="304"/>
    </location>
</feature>
<evidence type="ECO:0000256" key="1">
    <source>
        <dbReference type="ARBA" id="ARBA00004651"/>
    </source>
</evidence>
<feature type="transmembrane region" description="Helical" evidence="6">
    <location>
        <begin position="168"/>
        <end position="189"/>
    </location>
</feature>
<name>A0ABM5RNM9_9GAMM</name>
<keyword evidence="3 6" id="KW-0812">Transmembrane</keyword>
<feature type="transmembrane region" description="Helical" evidence="6">
    <location>
        <begin position="76"/>
        <end position="95"/>
    </location>
</feature>
<evidence type="ECO:0000256" key="4">
    <source>
        <dbReference type="ARBA" id="ARBA00022989"/>
    </source>
</evidence>
<evidence type="ECO:0000256" key="2">
    <source>
        <dbReference type="ARBA" id="ARBA00022475"/>
    </source>
</evidence>
<evidence type="ECO:0000313" key="7">
    <source>
        <dbReference type="EMBL" id="AIR87662.1"/>
    </source>
</evidence>
<sequence length="398" mass="44237">MSLLKNKNFNLLASSLFISKTGDYAYEVAFVFILLEITNNNFWLIGIVYFFRFIPFLFFGPLGGWLADNRKIKSNVIYSEIIRLIATSLIFIFYYCDFLNVELMMLASILTTIGRSIFQPSFQTAIPNLFFKKDLTRVNGIMQIIEESASVIGPLICTLIISLSDKRYVMLFNAVTYFTSIVILMQFTYKSSTSDVEFNLSRVYKENILYLKEIYHSKAELFIAIFGSAVCILFTGSILRFIIPAYVLENGGNEIITSYIFSASACGTILGGIFYTKIVYNTSVYKLMLFWFCYGVVMLSLPVVSLINISLVIALALALGFIGALVDITLVSAIQSYSAQDNIGKSFGTFSTLANTAEASSGLIAGCFAALGLFSSFITMAFLIILSSLVGIKKSTSR</sequence>
<dbReference type="Pfam" id="PF07690">
    <property type="entry name" value="MFS_1"/>
    <property type="match status" value="1"/>
</dbReference>
<dbReference type="PANTHER" id="PTHR23513:SF6">
    <property type="entry name" value="MAJOR FACILITATOR SUPERFAMILY ASSOCIATED DOMAIN-CONTAINING PROTEIN"/>
    <property type="match status" value="1"/>
</dbReference>
<evidence type="ECO:0000256" key="5">
    <source>
        <dbReference type="ARBA" id="ARBA00023136"/>
    </source>
</evidence>
<dbReference type="EMBL" id="CP009454">
    <property type="protein sequence ID" value="AIR87662.1"/>
    <property type="molecule type" value="Genomic_DNA"/>
</dbReference>
<gene>
    <name evidence="7" type="ORF">LH22_20150</name>
</gene>
<comment type="subcellular location">
    <subcellularLocation>
        <location evidence="1">Cell membrane</location>
        <topology evidence="1">Multi-pass membrane protein</topology>
    </subcellularLocation>
</comment>
<keyword evidence="2" id="KW-1003">Cell membrane</keyword>
<feature type="transmembrane region" description="Helical" evidence="6">
    <location>
        <begin position="140"/>
        <end position="161"/>
    </location>
</feature>
<dbReference type="PANTHER" id="PTHR23513">
    <property type="entry name" value="INTEGRAL MEMBRANE EFFLUX PROTEIN-RELATED"/>
    <property type="match status" value="1"/>
</dbReference>
<keyword evidence="8" id="KW-1185">Reference proteome</keyword>
<evidence type="ECO:0000256" key="6">
    <source>
        <dbReference type="SAM" id="Phobius"/>
    </source>
</evidence>
<dbReference type="Gene3D" id="1.20.1250.20">
    <property type="entry name" value="MFS general substrate transporter like domains"/>
    <property type="match status" value="2"/>
</dbReference>
<protein>
    <submittedName>
        <fullName evidence="7">Transporter</fullName>
    </submittedName>
</protein>
<dbReference type="InterPro" id="IPR011701">
    <property type="entry name" value="MFS"/>
</dbReference>
<dbReference type="Proteomes" id="UP000029495">
    <property type="component" value="Chromosome"/>
</dbReference>
<reference evidence="7 8" key="1">
    <citation type="submission" date="2014-09" db="EMBL/GenBank/DDBJ databases">
        <authorList>
            <person name="Chan K.-G."/>
        </authorList>
    </citation>
    <scope>NUCLEOTIDE SEQUENCE [LARGE SCALE GENOMIC DNA]</scope>
    <source>
        <strain evidence="7 8">ND04</strain>
    </source>
</reference>
<feature type="transmembrane region" description="Helical" evidence="6">
    <location>
        <begin position="311"/>
        <end position="334"/>
    </location>
</feature>
<dbReference type="InterPro" id="IPR036259">
    <property type="entry name" value="MFS_trans_sf"/>
</dbReference>
<feature type="transmembrane region" description="Helical" evidence="6">
    <location>
        <begin position="255"/>
        <end position="275"/>
    </location>
</feature>
<evidence type="ECO:0000313" key="8">
    <source>
        <dbReference type="Proteomes" id="UP000029495"/>
    </source>
</evidence>
<feature type="transmembrane region" description="Helical" evidence="6">
    <location>
        <begin position="41"/>
        <end position="64"/>
    </location>
</feature>